<evidence type="ECO:0000313" key="2">
    <source>
        <dbReference type="EMBL" id="WIA13847.1"/>
    </source>
</evidence>
<reference evidence="2 3" key="1">
    <citation type="submission" date="2023-05" db="EMBL/GenBank/DDBJ databases">
        <title>A 100% complete, gapless, phased diploid assembly of the Scenedesmus obliquus UTEX 3031 genome.</title>
        <authorList>
            <person name="Biondi T.C."/>
            <person name="Hanschen E.R."/>
            <person name="Kwon T."/>
            <person name="Eng W."/>
            <person name="Kruse C.P.S."/>
            <person name="Koehler S.I."/>
            <person name="Kunde Y."/>
            <person name="Gleasner C.D."/>
            <person name="You Mak K.T."/>
            <person name="Polle J."/>
            <person name="Hovde B.T."/>
            <person name="Starkenburg S.R."/>
        </authorList>
    </citation>
    <scope>NUCLEOTIDE SEQUENCE [LARGE SCALE GENOMIC DNA]</scope>
    <source>
        <strain evidence="2 3">DOE0152z</strain>
    </source>
</reference>
<sequence length="72" mass="7264">MPKTVWWSSDKRWSKFASAGQTVTTASLGTTGFPQGSCLSPSNTYRSGGGRGASAATGGKPSDVMHQAGGGV</sequence>
<accession>A0ABY8U002</accession>
<proteinExistence type="predicted"/>
<evidence type="ECO:0000256" key="1">
    <source>
        <dbReference type="SAM" id="MobiDB-lite"/>
    </source>
</evidence>
<protein>
    <submittedName>
        <fullName evidence="2">Uncharacterized protein</fullName>
    </submittedName>
</protein>
<name>A0ABY8U002_TETOB</name>
<feature type="region of interest" description="Disordered" evidence="1">
    <location>
        <begin position="44"/>
        <end position="72"/>
    </location>
</feature>
<keyword evidence="3" id="KW-1185">Reference proteome</keyword>
<evidence type="ECO:0000313" key="3">
    <source>
        <dbReference type="Proteomes" id="UP001244341"/>
    </source>
</evidence>
<gene>
    <name evidence="2" type="ORF">OEZ85_002421</name>
</gene>
<organism evidence="2 3">
    <name type="scientific">Tetradesmus obliquus</name>
    <name type="common">Green alga</name>
    <name type="synonym">Acutodesmus obliquus</name>
    <dbReference type="NCBI Taxonomy" id="3088"/>
    <lineage>
        <taxon>Eukaryota</taxon>
        <taxon>Viridiplantae</taxon>
        <taxon>Chlorophyta</taxon>
        <taxon>core chlorophytes</taxon>
        <taxon>Chlorophyceae</taxon>
        <taxon>CS clade</taxon>
        <taxon>Sphaeropleales</taxon>
        <taxon>Scenedesmaceae</taxon>
        <taxon>Tetradesmus</taxon>
    </lineage>
</organism>
<dbReference type="Proteomes" id="UP001244341">
    <property type="component" value="Chromosome 5b"/>
</dbReference>
<dbReference type="EMBL" id="CP126212">
    <property type="protein sequence ID" value="WIA13847.1"/>
    <property type="molecule type" value="Genomic_DNA"/>
</dbReference>